<dbReference type="STRING" id="1257118.L8H472"/>
<protein>
    <submittedName>
        <fullName evidence="2">Oraov1 protein</fullName>
    </submittedName>
</protein>
<dbReference type="GeneID" id="14920846"/>
<dbReference type="PANTHER" id="PTHR28532:SF1">
    <property type="entry name" value="ORAL CANCER OVEREXPRESSED 1"/>
    <property type="match status" value="1"/>
</dbReference>
<dbReference type="Proteomes" id="UP000011083">
    <property type="component" value="Unassembled WGS sequence"/>
</dbReference>
<accession>L8H472</accession>
<organism evidence="2 3">
    <name type="scientific">Acanthamoeba castellanii (strain ATCC 30010 / Neff)</name>
    <dbReference type="NCBI Taxonomy" id="1257118"/>
    <lineage>
        <taxon>Eukaryota</taxon>
        <taxon>Amoebozoa</taxon>
        <taxon>Discosea</taxon>
        <taxon>Longamoebia</taxon>
        <taxon>Centramoebida</taxon>
        <taxon>Acanthamoebidae</taxon>
        <taxon>Acanthamoeba</taxon>
    </lineage>
</organism>
<dbReference type="RefSeq" id="XP_004342117.1">
    <property type="nucleotide sequence ID" value="XM_004342068.1"/>
</dbReference>
<dbReference type="PANTHER" id="PTHR28532">
    <property type="entry name" value="GEO13458P1"/>
    <property type="match status" value="1"/>
</dbReference>
<proteinExistence type="predicted"/>
<evidence type="ECO:0000256" key="1">
    <source>
        <dbReference type="SAM" id="MobiDB-lite"/>
    </source>
</evidence>
<name>L8H472_ACACF</name>
<dbReference type="InterPro" id="IPR052436">
    <property type="entry name" value="LTO1_adapter"/>
</dbReference>
<dbReference type="EMBL" id="KB007926">
    <property type="protein sequence ID" value="ELR20007.1"/>
    <property type="molecule type" value="Genomic_DNA"/>
</dbReference>
<feature type="compositionally biased region" description="Low complexity" evidence="1">
    <location>
        <begin position="153"/>
        <end position="187"/>
    </location>
</feature>
<evidence type="ECO:0000313" key="3">
    <source>
        <dbReference type="Proteomes" id="UP000011083"/>
    </source>
</evidence>
<evidence type="ECO:0000313" key="2">
    <source>
        <dbReference type="EMBL" id="ELR20007.1"/>
    </source>
</evidence>
<reference evidence="2 3" key="1">
    <citation type="journal article" date="2013" name="Genome Biol.">
        <title>Genome of Acanthamoeba castellanii highlights extensive lateral gene transfer and early evolution of tyrosine kinase signaling.</title>
        <authorList>
            <person name="Clarke M."/>
            <person name="Lohan A.J."/>
            <person name="Liu B."/>
            <person name="Lagkouvardos I."/>
            <person name="Roy S."/>
            <person name="Zafar N."/>
            <person name="Bertelli C."/>
            <person name="Schilde C."/>
            <person name="Kianianmomeni A."/>
            <person name="Burglin T.R."/>
            <person name="Frech C."/>
            <person name="Turcotte B."/>
            <person name="Kopec K.O."/>
            <person name="Synnott J.M."/>
            <person name="Choo C."/>
            <person name="Paponov I."/>
            <person name="Finkler A."/>
            <person name="Soon Heng Tan C."/>
            <person name="Hutchins A.P."/>
            <person name="Weinmeier T."/>
            <person name="Rattei T."/>
            <person name="Chu J.S."/>
            <person name="Gimenez G."/>
            <person name="Irimia M."/>
            <person name="Rigden D.J."/>
            <person name="Fitzpatrick D.A."/>
            <person name="Lorenzo-Morales J."/>
            <person name="Bateman A."/>
            <person name="Chiu C.H."/>
            <person name="Tang P."/>
            <person name="Hegemann P."/>
            <person name="Fromm H."/>
            <person name="Raoult D."/>
            <person name="Greub G."/>
            <person name="Miranda-Saavedra D."/>
            <person name="Chen N."/>
            <person name="Nash P."/>
            <person name="Ginger M.L."/>
            <person name="Horn M."/>
            <person name="Schaap P."/>
            <person name="Caler L."/>
            <person name="Loftus B."/>
        </authorList>
    </citation>
    <scope>NUCLEOTIDE SEQUENCE [LARGE SCALE GENOMIC DNA]</scope>
    <source>
        <strain evidence="2 3">Neff</strain>
    </source>
</reference>
<gene>
    <name evidence="2" type="ORF">ACA1_113520</name>
</gene>
<feature type="region of interest" description="Disordered" evidence="1">
    <location>
        <begin position="153"/>
        <end position="193"/>
    </location>
</feature>
<sequence length="193" mass="20835">MAEGDMFEALLHLEDRLVQEGLQNGRLNAHQVAFDDGRQLGLAKGAEMGHELGFYFGHLLLWRCLHPPPPPPPSAVIVVVVEGAGDEKQKQHVHRRAVEALGKLQELVCSFPRDPTREDLFELLDRIRGKYRQTASLLKAPPAWARYPGYPTAAAATSSSATPLPSADDGQPAASPSSSSASSSSSSNTRLAF</sequence>
<dbReference type="AlphaFoldDB" id="L8H472"/>
<dbReference type="VEuPathDB" id="AmoebaDB:ACA1_113520"/>
<keyword evidence="3" id="KW-1185">Reference proteome</keyword>
<dbReference type="KEGG" id="acan:ACA1_113520"/>
<dbReference type="OrthoDB" id="48036at2759"/>